<name>M1YX81_NITG3</name>
<accession>M1YX81</accession>
<dbReference type="AlphaFoldDB" id="M1YX81"/>
<dbReference type="STRING" id="1266370.NITGR_190003"/>
<dbReference type="Proteomes" id="UP000011704">
    <property type="component" value="Unassembled WGS sequence"/>
</dbReference>
<evidence type="ECO:0000313" key="1">
    <source>
        <dbReference type="EMBL" id="CCQ89893.1"/>
    </source>
</evidence>
<evidence type="ECO:0000313" key="2">
    <source>
        <dbReference type="Proteomes" id="UP000011704"/>
    </source>
</evidence>
<dbReference type="HOGENOM" id="CLU_2684124_0_0_0"/>
<keyword evidence="2" id="KW-1185">Reference proteome</keyword>
<dbReference type="InParanoid" id="M1YX81"/>
<comment type="caution">
    <text evidence="1">The sequence shown here is derived from an EMBL/GenBank/DDBJ whole genome shotgun (WGS) entry which is preliminary data.</text>
</comment>
<protein>
    <submittedName>
        <fullName evidence="1">Uncharacterized protein</fullName>
    </submittedName>
</protein>
<proteinExistence type="predicted"/>
<reference evidence="1 2" key="1">
    <citation type="journal article" date="2013" name="Front. Microbiol.">
        <title>The genome of Nitrospina gracilis illuminates the metabolism and evolution of the major marine nitrite oxidizer.</title>
        <authorList>
            <person name="Luecker S."/>
            <person name="Nowka B."/>
            <person name="Rattei T."/>
            <person name="Spieck E."/>
            <person name="and Daims H."/>
        </authorList>
    </citation>
    <scope>NUCLEOTIDE SEQUENCE [LARGE SCALE GENOMIC DNA]</scope>
    <source>
        <strain evidence="1 2">3/211</strain>
    </source>
</reference>
<organism evidence="1 2">
    <name type="scientific">Nitrospina gracilis (strain 3/211)</name>
    <dbReference type="NCBI Taxonomy" id="1266370"/>
    <lineage>
        <taxon>Bacteria</taxon>
        <taxon>Pseudomonadati</taxon>
        <taxon>Nitrospinota/Tectimicrobiota group</taxon>
        <taxon>Nitrospinota</taxon>
        <taxon>Nitrospinia</taxon>
        <taxon>Nitrospinales</taxon>
        <taxon>Nitrospinaceae</taxon>
        <taxon>Nitrospina</taxon>
    </lineage>
</organism>
<dbReference type="EMBL" id="CAQJ01000021">
    <property type="protein sequence ID" value="CCQ89893.1"/>
    <property type="molecule type" value="Genomic_DNA"/>
</dbReference>
<sequence>MGVLPIKNRALDPPPLVQKIIKPFKINELNESCLFFPRFHLLSNPLEIHIYEIRKNYSMIRKKASNLKKWNKCK</sequence>
<gene>
    <name evidence="1" type="ORF">NITGR_190003</name>
</gene>